<proteinExistence type="inferred from homology"/>
<comment type="similarity">
    <text evidence="2 4">Belongs to the pyridoxal phosphate-binding protein YggS/PROSC family.</text>
</comment>
<dbReference type="HAMAP" id="MF_02087">
    <property type="entry name" value="PLP_homeostasis"/>
    <property type="match status" value="1"/>
</dbReference>
<dbReference type="FunFam" id="3.20.20.10:FF:000018">
    <property type="entry name" value="Pyridoxal phosphate homeostasis protein"/>
    <property type="match status" value="1"/>
</dbReference>
<evidence type="ECO:0000259" key="5">
    <source>
        <dbReference type="Pfam" id="PF01168"/>
    </source>
</evidence>
<dbReference type="Gene3D" id="3.20.20.10">
    <property type="entry name" value="Alanine racemase"/>
    <property type="match status" value="1"/>
</dbReference>
<sequence length="226" mass="25929">MACERLKEVEERIRLACERAGRKRDEVLLLGASKGVPPERLRELFACGLSTFGENRVQEFLKKWESLRDLPINWHFIGRLQSNKVKYIIDKVNLIHSLDRDSLLEEIERRAKAIGKVQGVLIEVNVGGEETKGGVEPKELKAFFERCLKAENIKVLGLMCIPPYRENPQEVRPYFSLLRRLKEELEREFGVSLPHLSMGMSHDFEVAIEEGATIVRIGTLLFGERS</sequence>
<name>A0A7C2V4G0_9AQUI</name>
<dbReference type="GO" id="GO:0030170">
    <property type="term" value="F:pyridoxal phosphate binding"/>
    <property type="evidence" value="ECO:0007669"/>
    <property type="project" value="UniProtKB-UniRule"/>
</dbReference>
<reference evidence="6" key="1">
    <citation type="journal article" date="2020" name="mSystems">
        <title>Genome- and Community-Level Interaction Insights into Carbon Utilization and Element Cycling Functions of Hydrothermarchaeota in Hydrothermal Sediment.</title>
        <authorList>
            <person name="Zhou Z."/>
            <person name="Liu Y."/>
            <person name="Xu W."/>
            <person name="Pan J."/>
            <person name="Luo Z.H."/>
            <person name="Li M."/>
        </authorList>
    </citation>
    <scope>NUCLEOTIDE SEQUENCE [LARGE SCALE GENOMIC DNA]</scope>
    <source>
        <strain evidence="6">SpSt-132</strain>
    </source>
</reference>
<dbReference type="EMBL" id="DSFP01000024">
    <property type="protein sequence ID" value="HEW45402.1"/>
    <property type="molecule type" value="Genomic_DNA"/>
</dbReference>
<dbReference type="NCBIfam" id="TIGR00044">
    <property type="entry name" value="YggS family pyridoxal phosphate-dependent enzyme"/>
    <property type="match status" value="1"/>
</dbReference>
<dbReference type="PANTHER" id="PTHR10146:SF14">
    <property type="entry name" value="PYRIDOXAL PHOSPHATE HOMEOSTASIS PROTEIN"/>
    <property type="match status" value="1"/>
</dbReference>
<accession>A0A7C2V4G0</accession>
<evidence type="ECO:0000256" key="2">
    <source>
        <dbReference type="HAMAP-Rule" id="MF_02087"/>
    </source>
</evidence>
<dbReference type="SUPFAM" id="SSF51419">
    <property type="entry name" value="PLP-binding barrel"/>
    <property type="match status" value="1"/>
</dbReference>
<dbReference type="InterPro" id="IPR011078">
    <property type="entry name" value="PyrdxlP_homeostasis"/>
</dbReference>
<dbReference type="PIRSF" id="PIRSF004848">
    <property type="entry name" value="YBL036c_PLPDEIII"/>
    <property type="match status" value="1"/>
</dbReference>
<dbReference type="PROSITE" id="PS01211">
    <property type="entry name" value="UPF0001"/>
    <property type="match status" value="1"/>
</dbReference>
<feature type="domain" description="Alanine racemase N-terminal" evidence="5">
    <location>
        <begin position="43"/>
        <end position="225"/>
    </location>
</feature>
<evidence type="ECO:0000313" key="6">
    <source>
        <dbReference type="EMBL" id="HEW45402.1"/>
    </source>
</evidence>
<comment type="function">
    <text evidence="2">Pyridoxal 5'-phosphate (PLP)-binding protein, which is involved in PLP homeostasis.</text>
</comment>
<organism evidence="6">
    <name type="scientific">Hydrogenobacter sp</name>
    <dbReference type="NCBI Taxonomy" id="2152829"/>
    <lineage>
        <taxon>Bacteria</taxon>
        <taxon>Pseudomonadati</taxon>
        <taxon>Aquificota</taxon>
        <taxon>Aquificia</taxon>
        <taxon>Aquificales</taxon>
        <taxon>Aquificaceae</taxon>
        <taxon>Hydrogenobacter</taxon>
    </lineage>
</organism>
<dbReference type="InterPro" id="IPR029066">
    <property type="entry name" value="PLP-binding_barrel"/>
</dbReference>
<protein>
    <recommendedName>
        <fullName evidence="2">Pyridoxal phosphate homeostasis protein</fullName>
        <shortName evidence="2">PLP homeostasis protein</shortName>
    </recommendedName>
</protein>
<dbReference type="PANTHER" id="PTHR10146">
    <property type="entry name" value="PROLINE SYNTHETASE CO-TRANSCRIBED BACTERIAL HOMOLOG PROTEIN"/>
    <property type="match status" value="1"/>
</dbReference>
<comment type="caution">
    <text evidence="6">The sequence shown here is derived from an EMBL/GenBank/DDBJ whole genome shotgun (WGS) entry which is preliminary data.</text>
</comment>
<feature type="modified residue" description="N6-(pyridoxal phosphate)lysine" evidence="2 3">
    <location>
        <position position="34"/>
    </location>
</feature>
<gene>
    <name evidence="6" type="ORF">ENO47_01840</name>
</gene>
<dbReference type="Pfam" id="PF01168">
    <property type="entry name" value="Ala_racemase_N"/>
    <property type="match status" value="1"/>
</dbReference>
<dbReference type="CDD" id="cd00635">
    <property type="entry name" value="PLPDE_III_YBL036c_like"/>
    <property type="match status" value="1"/>
</dbReference>
<dbReference type="AlphaFoldDB" id="A0A7C2V4G0"/>
<evidence type="ECO:0000256" key="3">
    <source>
        <dbReference type="PIRSR" id="PIRSR004848-1"/>
    </source>
</evidence>
<keyword evidence="1 2" id="KW-0663">Pyridoxal phosphate</keyword>
<dbReference type="InterPro" id="IPR001608">
    <property type="entry name" value="Ala_racemase_N"/>
</dbReference>
<evidence type="ECO:0000256" key="1">
    <source>
        <dbReference type="ARBA" id="ARBA00022898"/>
    </source>
</evidence>
<comment type="cofactor">
    <cofactor evidence="3">
        <name>pyridoxal 5'-phosphate</name>
        <dbReference type="ChEBI" id="CHEBI:597326"/>
    </cofactor>
</comment>
<evidence type="ECO:0000256" key="4">
    <source>
        <dbReference type="RuleBase" id="RU004514"/>
    </source>
</evidence>